<dbReference type="AlphaFoldDB" id="A0A1K0JBB1"/>
<feature type="domain" description="AMP-dependent synthetase/ligase" evidence="3">
    <location>
        <begin position="7"/>
        <end position="375"/>
    </location>
</feature>
<dbReference type="GO" id="GO:0016877">
    <property type="term" value="F:ligase activity, forming carbon-sulfur bonds"/>
    <property type="evidence" value="ECO:0007669"/>
    <property type="project" value="UniProtKB-ARBA"/>
</dbReference>
<dbReference type="RefSeq" id="WP_340523480.1">
    <property type="nucleotide sequence ID" value="NZ_FMSH01000148.1"/>
</dbReference>
<evidence type="ECO:0000259" key="4">
    <source>
        <dbReference type="Pfam" id="PF13193"/>
    </source>
</evidence>
<accession>A0A1K0JBB1</accession>
<dbReference type="PANTHER" id="PTHR43767:SF7">
    <property type="entry name" value="MEDIUM_LONG-CHAIN-FATTY-ACID--COA LIGASE FADD8"/>
    <property type="match status" value="1"/>
</dbReference>
<feature type="domain" description="AMP-binding enzyme C-terminal" evidence="4">
    <location>
        <begin position="425"/>
        <end position="500"/>
    </location>
</feature>
<evidence type="ECO:0000259" key="3">
    <source>
        <dbReference type="Pfam" id="PF00501"/>
    </source>
</evidence>
<evidence type="ECO:0000256" key="1">
    <source>
        <dbReference type="ARBA" id="ARBA00006432"/>
    </source>
</evidence>
<dbReference type="PROSITE" id="PS00455">
    <property type="entry name" value="AMP_BINDING"/>
    <property type="match status" value="1"/>
</dbReference>
<dbReference type="EMBL" id="FMSH01000148">
    <property type="protein sequence ID" value="SCU75230.1"/>
    <property type="molecule type" value="Genomic_DNA"/>
</dbReference>
<dbReference type="InterPro" id="IPR050237">
    <property type="entry name" value="ATP-dep_AMP-bd_enzyme"/>
</dbReference>
<dbReference type="FunFam" id="3.30.300.30:FF:000008">
    <property type="entry name" value="2,3-dihydroxybenzoate-AMP ligase"/>
    <property type="match status" value="1"/>
</dbReference>
<dbReference type="InterPro" id="IPR045851">
    <property type="entry name" value="AMP-bd_C_sf"/>
</dbReference>
<proteinExistence type="inferred from homology"/>
<dbReference type="PANTHER" id="PTHR43767">
    <property type="entry name" value="LONG-CHAIN-FATTY-ACID--COA LIGASE"/>
    <property type="match status" value="1"/>
</dbReference>
<dbReference type="Gene3D" id="3.30.300.30">
    <property type="match status" value="1"/>
</dbReference>
<dbReference type="Gene3D" id="3.40.50.12780">
    <property type="entry name" value="N-terminal domain of ligase-like"/>
    <property type="match status" value="1"/>
</dbReference>
<dbReference type="Pfam" id="PF00501">
    <property type="entry name" value="AMP-binding"/>
    <property type="match status" value="1"/>
</dbReference>
<evidence type="ECO:0000256" key="2">
    <source>
        <dbReference type="ARBA" id="ARBA00022598"/>
    </source>
</evidence>
<protein>
    <submittedName>
        <fullName evidence="5">Putative ligase</fullName>
    </submittedName>
</protein>
<evidence type="ECO:0000313" key="5">
    <source>
        <dbReference type="EMBL" id="SCU75230.1"/>
    </source>
</evidence>
<dbReference type="InterPro" id="IPR042099">
    <property type="entry name" value="ANL_N_sf"/>
</dbReference>
<dbReference type="Pfam" id="PF13193">
    <property type="entry name" value="AMP-binding_C"/>
    <property type="match status" value="1"/>
</dbReference>
<dbReference type="InterPro" id="IPR020845">
    <property type="entry name" value="AMP-binding_CS"/>
</dbReference>
<dbReference type="SUPFAM" id="SSF56801">
    <property type="entry name" value="Acetyl-CoA synthetase-like"/>
    <property type="match status" value="1"/>
</dbReference>
<dbReference type="InterPro" id="IPR025110">
    <property type="entry name" value="AMP-bd_C"/>
</dbReference>
<name>A0A1K0JBB1_CUPNE</name>
<reference evidence="5" key="1">
    <citation type="submission" date="2016-09" db="EMBL/GenBank/DDBJ databases">
        <authorList>
            <person name="Capua I."/>
            <person name="De Benedictis P."/>
            <person name="Joannis T."/>
            <person name="Lombin L.H."/>
            <person name="Cattoli G."/>
        </authorList>
    </citation>
    <scope>NUCLEOTIDE SEQUENCE</scope>
    <source>
        <strain evidence="5">B9</strain>
    </source>
</reference>
<keyword evidence="2 5" id="KW-0436">Ligase</keyword>
<dbReference type="InterPro" id="IPR000873">
    <property type="entry name" value="AMP-dep_synth/lig_dom"/>
</dbReference>
<gene>
    <name evidence="5" type="ORF">CNECB9_2310011</name>
</gene>
<sequence>MRLADYFDSAVSRHPNDIAFVDGPARVSFAEAQRFVHAAAHALAADPDLRPGCHLAIYAPNDWRILALQIAANCAGMAWVAVHTRNAVETNIAVLDYADCELVLFHSAYENAVPALKASLPRVKRFLCIDGPSEHGEHLDTWIAPYRDRKFIRGAEDPDQTALLQPTGGTTGPSKGAVHTNRSFEMGLIAVFDTLQMGPDTRVLAAAPLTHAACLVSLAAAIRGGCSVVMPSFDAKTTLAAIERERITHLILPPTVVYALLAEPSIESTDLSSLRCLTVSSAPIAPEKLKEAVHRFGPVVYEVYGQSECLFPVIAKRPQDYVMADGSFDETALRSAGKSSTYACVEIMDDDGNLVAPGVRGEIVLRSTMVMKGYYKRPEDTAQVCAFGWHHTTDIGVKDERGFITIVDRKKDMIVSGGFNIFPAEIEAVICSHPAVLDCAVIGVPDEKWGEAVKAVVQFKPGQQASGDELIDLCKRELGSMKAPKSVEAWAELPRSAVGKILKRDIRDKFWQGQWRSV</sequence>
<organism evidence="5">
    <name type="scientific">Cupriavidus necator</name>
    <name type="common">Alcaligenes eutrophus</name>
    <name type="synonym">Ralstonia eutropha</name>
    <dbReference type="NCBI Taxonomy" id="106590"/>
    <lineage>
        <taxon>Bacteria</taxon>
        <taxon>Pseudomonadati</taxon>
        <taxon>Pseudomonadota</taxon>
        <taxon>Betaproteobacteria</taxon>
        <taxon>Burkholderiales</taxon>
        <taxon>Burkholderiaceae</taxon>
        <taxon>Cupriavidus</taxon>
    </lineage>
</organism>
<comment type="similarity">
    <text evidence="1">Belongs to the ATP-dependent AMP-binding enzyme family.</text>
</comment>